<name>A0A0F9SQR4_9ZZZZ</name>
<gene>
    <name evidence="1" type="ORF">LCGC14_0823080</name>
</gene>
<evidence type="ECO:0000313" key="1">
    <source>
        <dbReference type="EMBL" id="KKN31513.1"/>
    </source>
</evidence>
<accession>A0A0F9SQR4</accession>
<dbReference type="AlphaFoldDB" id="A0A0F9SQR4"/>
<dbReference type="EMBL" id="LAZR01002323">
    <property type="protein sequence ID" value="KKN31513.1"/>
    <property type="molecule type" value="Genomic_DNA"/>
</dbReference>
<proteinExistence type="predicted"/>
<comment type="caution">
    <text evidence="1">The sequence shown here is derived from an EMBL/GenBank/DDBJ whole genome shotgun (WGS) entry which is preliminary data.</text>
</comment>
<organism evidence="1">
    <name type="scientific">marine sediment metagenome</name>
    <dbReference type="NCBI Taxonomy" id="412755"/>
    <lineage>
        <taxon>unclassified sequences</taxon>
        <taxon>metagenomes</taxon>
        <taxon>ecological metagenomes</taxon>
    </lineage>
</organism>
<protein>
    <submittedName>
        <fullName evidence="1">Uncharacterized protein</fullName>
    </submittedName>
</protein>
<sequence length="44" mass="5057">CEERDAIGKDWCNNFVPKQVRDDVKTIISGLLIGQIEQYSITLF</sequence>
<feature type="non-terminal residue" evidence="1">
    <location>
        <position position="1"/>
    </location>
</feature>
<reference evidence="1" key="1">
    <citation type="journal article" date="2015" name="Nature">
        <title>Complex archaea that bridge the gap between prokaryotes and eukaryotes.</title>
        <authorList>
            <person name="Spang A."/>
            <person name="Saw J.H."/>
            <person name="Jorgensen S.L."/>
            <person name="Zaremba-Niedzwiedzka K."/>
            <person name="Martijn J."/>
            <person name="Lind A.E."/>
            <person name="van Eijk R."/>
            <person name="Schleper C."/>
            <person name="Guy L."/>
            <person name="Ettema T.J."/>
        </authorList>
    </citation>
    <scope>NUCLEOTIDE SEQUENCE</scope>
</reference>